<dbReference type="Proteomes" id="UP001234178">
    <property type="component" value="Unassembled WGS sequence"/>
</dbReference>
<feature type="region of interest" description="Disordered" evidence="1">
    <location>
        <begin position="1"/>
        <end position="37"/>
    </location>
</feature>
<accession>A0ABR0AGR7</accession>
<feature type="compositionally biased region" description="Basic and acidic residues" evidence="1">
    <location>
        <begin position="13"/>
        <end position="33"/>
    </location>
</feature>
<protein>
    <submittedName>
        <fullName evidence="2">Uncharacterized protein</fullName>
    </submittedName>
</protein>
<proteinExistence type="predicted"/>
<reference evidence="2 3" key="1">
    <citation type="journal article" date="2023" name="Nucleic Acids Res.">
        <title>The hologenome of Daphnia magna reveals possible DNA methylation and microbiome-mediated evolution of the host genome.</title>
        <authorList>
            <person name="Chaturvedi A."/>
            <person name="Li X."/>
            <person name="Dhandapani V."/>
            <person name="Marshall H."/>
            <person name="Kissane S."/>
            <person name="Cuenca-Cambronero M."/>
            <person name="Asole G."/>
            <person name="Calvet F."/>
            <person name="Ruiz-Romero M."/>
            <person name="Marangio P."/>
            <person name="Guigo R."/>
            <person name="Rago D."/>
            <person name="Mirbahai L."/>
            <person name="Eastwood N."/>
            <person name="Colbourne J.K."/>
            <person name="Zhou J."/>
            <person name="Mallon E."/>
            <person name="Orsini L."/>
        </authorList>
    </citation>
    <scope>NUCLEOTIDE SEQUENCE [LARGE SCALE GENOMIC DNA]</scope>
    <source>
        <strain evidence="2">LRV0_1</strain>
    </source>
</reference>
<feature type="compositionally biased region" description="Gly residues" evidence="1">
    <location>
        <begin position="1"/>
        <end position="12"/>
    </location>
</feature>
<evidence type="ECO:0000313" key="3">
    <source>
        <dbReference type="Proteomes" id="UP001234178"/>
    </source>
</evidence>
<name>A0ABR0AGR7_9CRUS</name>
<keyword evidence="3" id="KW-1185">Reference proteome</keyword>
<sequence>MDGLDESGGGVKEGMHGMDEGAGEGKEGLHGLDEGGGSVNKEVYSAAVMNALTRTLQSVFFARSH</sequence>
<dbReference type="EMBL" id="JAOYFB010000037">
    <property type="protein sequence ID" value="KAK4024318.1"/>
    <property type="molecule type" value="Genomic_DNA"/>
</dbReference>
<gene>
    <name evidence="2" type="ORF">OUZ56_009705</name>
</gene>
<evidence type="ECO:0000313" key="2">
    <source>
        <dbReference type="EMBL" id="KAK4024318.1"/>
    </source>
</evidence>
<evidence type="ECO:0000256" key="1">
    <source>
        <dbReference type="SAM" id="MobiDB-lite"/>
    </source>
</evidence>
<organism evidence="2 3">
    <name type="scientific">Daphnia magna</name>
    <dbReference type="NCBI Taxonomy" id="35525"/>
    <lineage>
        <taxon>Eukaryota</taxon>
        <taxon>Metazoa</taxon>
        <taxon>Ecdysozoa</taxon>
        <taxon>Arthropoda</taxon>
        <taxon>Crustacea</taxon>
        <taxon>Branchiopoda</taxon>
        <taxon>Diplostraca</taxon>
        <taxon>Cladocera</taxon>
        <taxon>Anomopoda</taxon>
        <taxon>Daphniidae</taxon>
        <taxon>Daphnia</taxon>
    </lineage>
</organism>
<comment type="caution">
    <text evidence="2">The sequence shown here is derived from an EMBL/GenBank/DDBJ whole genome shotgun (WGS) entry which is preliminary data.</text>
</comment>